<dbReference type="Gene3D" id="3.40.1390.30">
    <property type="entry name" value="NIF3 (NGG1p interacting factor 3)-like"/>
    <property type="match status" value="2"/>
</dbReference>
<dbReference type="InterPro" id="IPR002678">
    <property type="entry name" value="DUF34/NIF3"/>
</dbReference>
<evidence type="ECO:0000256" key="5">
    <source>
        <dbReference type="PIRSR" id="PIRSR602678-1"/>
    </source>
</evidence>
<evidence type="ECO:0000256" key="1">
    <source>
        <dbReference type="ARBA" id="ARBA00006964"/>
    </source>
</evidence>
<comment type="subunit">
    <text evidence="2">Homohexamer.</text>
</comment>
<comment type="caution">
    <text evidence="6">The sequence shown here is derived from an EMBL/GenBank/DDBJ whole genome shotgun (WGS) entry which is preliminary data.</text>
</comment>
<feature type="binding site" evidence="5">
    <location>
        <position position="223"/>
    </location>
    <ligand>
        <name>a divalent metal cation</name>
        <dbReference type="ChEBI" id="CHEBI:60240"/>
        <label>1</label>
    </ligand>
</feature>
<dbReference type="GO" id="GO:0005737">
    <property type="term" value="C:cytoplasm"/>
    <property type="evidence" value="ECO:0007669"/>
    <property type="project" value="TreeGrafter"/>
</dbReference>
<dbReference type="Proteomes" id="UP000823936">
    <property type="component" value="Unassembled WGS sequence"/>
</dbReference>
<feature type="binding site" evidence="5">
    <location>
        <position position="219"/>
    </location>
    <ligand>
        <name>a divalent metal cation</name>
        <dbReference type="ChEBI" id="CHEBI:60240"/>
        <label>1</label>
    </ligand>
</feature>
<reference evidence="6" key="2">
    <citation type="submission" date="2021-04" db="EMBL/GenBank/DDBJ databases">
        <authorList>
            <person name="Gilroy R."/>
        </authorList>
    </citation>
    <scope>NUCLEOTIDE SEQUENCE</scope>
    <source>
        <strain evidence="6">Gambia11-129</strain>
    </source>
</reference>
<name>A0A9D1PTJ2_9SPIO</name>
<dbReference type="GO" id="GO:0046872">
    <property type="term" value="F:metal ion binding"/>
    <property type="evidence" value="ECO:0007669"/>
    <property type="project" value="UniProtKB-KW"/>
</dbReference>
<protein>
    <recommendedName>
        <fullName evidence="3">GTP cyclohydrolase 1 type 2 homolog</fullName>
    </recommendedName>
</protein>
<comment type="similarity">
    <text evidence="1">Belongs to the GTP cyclohydrolase I type 2/NIF3 family.</text>
</comment>
<evidence type="ECO:0000313" key="7">
    <source>
        <dbReference type="Proteomes" id="UP000823936"/>
    </source>
</evidence>
<feature type="binding site" evidence="5">
    <location>
        <position position="64"/>
    </location>
    <ligand>
        <name>a divalent metal cation</name>
        <dbReference type="ChEBI" id="CHEBI:60240"/>
        <label>2</label>
    </ligand>
</feature>
<dbReference type="PANTHER" id="PTHR13799:SF14">
    <property type="entry name" value="GTP CYCLOHYDROLASE 1 TYPE 2 HOMOLOG"/>
    <property type="match status" value="1"/>
</dbReference>
<organism evidence="6 7">
    <name type="scientific">Candidatus Ornithospirochaeta avicola</name>
    <dbReference type="NCBI Taxonomy" id="2840896"/>
    <lineage>
        <taxon>Bacteria</taxon>
        <taxon>Pseudomonadati</taxon>
        <taxon>Spirochaetota</taxon>
        <taxon>Spirochaetia</taxon>
        <taxon>Spirochaetales</taxon>
        <taxon>Spirochaetaceae</taxon>
        <taxon>Spirochaetaceae incertae sedis</taxon>
        <taxon>Candidatus Ornithospirochaeta</taxon>
    </lineage>
</organism>
<feature type="binding site" evidence="5">
    <location>
        <position position="101"/>
    </location>
    <ligand>
        <name>a divalent metal cation</name>
        <dbReference type="ChEBI" id="CHEBI:60240"/>
        <label>1</label>
    </ligand>
</feature>
<dbReference type="InterPro" id="IPR036069">
    <property type="entry name" value="DUF34/NIF3_sf"/>
</dbReference>
<evidence type="ECO:0000256" key="2">
    <source>
        <dbReference type="ARBA" id="ARBA00011643"/>
    </source>
</evidence>
<dbReference type="AlphaFoldDB" id="A0A9D1PTJ2"/>
<dbReference type="NCBIfam" id="TIGR00486">
    <property type="entry name" value="YbgI_SA1388"/>
    <property type="match status" value="1"/>
</dbReference>
<dbReference type="EMBL" id="DXHU01000015">
    <property type="protein sequence ID" value="HIV98825.1"/>
    <property type="molecule type" value="Genomic_DNA"/>
</dbReference>
<dbReference type="FunFam" id="3.40.1390.30:FF:000001">
    <property type="entry name" value="GTP cyclohydrolase 1 type 2"/>
    <property type="match status" value="1"/>
</dbReference>
<reference evidence="6" key="1">
    <citation type="journal article" date="2021" name="PeerJ">
        <title>Extensive microbial diversity within the chicken gut microbiome revealed by metagenomics and culture.</title>
        <authorList>
            <person name="Gilroy R."/>
            <person name="Ravi A."/>
            <person name="Getino M."/>
            <person name="Pursley I."/>
            <person name="Horton D.L."/>
            <person name="Alikhan N.F."/>
            <person name="Baker D."/>
            <person name="Gharbi K."/>
            <person name="Hall N."/>
            <person name="Watson M."/>
            <person name="Adriaenssens E.M."/>
            <person name="Foster-Nyarko E."/>
            <person name="Jarju S."/>
            <person name="Secka A."/>
            <person name="Antonio M."/>
            <person name="Oren A."/>
            <person name="Chaudhuri R.R."/>
            <person name="La Ragione R."/>
            <person name="Hildebrand F."/>
            <person name="Pallen M.J."/>
        </authorList>
    </citation>
    <scope>NUCLEOTIDE SEQUENCE</scope>
    <source>
        <strain evidence="6">Gambia11-129</strain>
    </source>
</reference>
<feature type="binding site" evidence="5">
    <location>
        <position position="65"/>
    </location>
    <ligand>
        <name>a divalent metal cation</name>
        <dbReference type="ChEBI" id="CHEBI:60240"/>
        <label>1</label>
    </ligand>
</feature>
<gene>
    <name evidence="6" type="ORF">IAB12_03470</name>
</gene>
<proteinExistence type="inferred from homology"/>
<dbReference type="Pfam" id="PF01784">
    <property type="entry name" value="DUF34_NIF3"/>
    <property type="match status" value="1"/>
</dbReference>
<accession>A0A9D1PTJ2</accession>
<keyword evidence="4 5" id="KW-0479">Metal-binding</keyword>
<dbReference type="PANTHER" id="PTHR13799">
    <property type="entry name" value="NGG1 INTERACTING FACTOR 3"/>
    <property type="match status" value="1"/>
</dbReference>
<evidence type="ECO:0000313" key="6">
    <source>
        <dbReference type="EMBL" id="HIV98825.1"/>
    </source>
</evidence>
<evidence type="ECO:0000256" key="4">
    <source>
        <dbReference type="ARBA" id="ARBA00022723"/>
    </source>
</evidence>
<dbReference type="SUPFAM" id="SSF102705">
    <property type="entry name" value="NIF3 (NGG1p interacting factor 3)-like"/>
    <property type="match status" value="1"/>
</dbReference>
<sequence>MKVKELADKLFFMLEADKFDDISLNGLQIASSDKEAKRVAFAVDAKLDTIYEAAEKKADMLVVHHGLFWGKPIAIVNEHYNRVKKALDADMALFAMHLPLDAHPLFGNNAQMALALGMTSYDPFGEYHGNKIGYKGKLPFPMSCAEVARLLGFDYENGLKILSFGKDMVESVGIISGGAAWDVVDAIKEGLDLYITGEACHEIFPIVKENNMNMIAGGHYKSEVFGVKALMRYVEKEYGIETFFIDSPSGL</sequence>
<evidence type="ECO:0000256" key="3">
    <source>
        <dbReference type="ARBA" id="ARBA00022112"/>
    </source>
</evidence>